<dbReference type="AlphaFoldDB" id="A0A226D5K3"/>
<dbReference type="Proteomes" id="UP000198287">
    <property type="component" value="Unassembled WGS sequence"/>
</dbReference>
<evidence type="ECO:0000313" key="1">
    <source>
        <dbReference type="EMBL" id="OXA40128.1"/>
    </source>
</evidence>
<sequence>MEQIGAFLSKISLPSSCHLHIITDKANLMKYIPPSFEIHVPFTIYKIVETNYSSFYKDRYSDLIFQEPRKIRPNRIKIFNCLLTIVILSPFQDTNPFKIVTTLSTRFRYKLSLAVSSSKLFLEPLSDSILSHVSKQFQDYMLIWITNWYPPKSKLFPVHEFFLAHWKMREIGRFSHCPVFLVNIRYYVKKSKSSSPRPKIVFVCNQCSRRVSRKLKLIRIGIVENSGELFLNFEKGIKKCEQNLMDCLKLGIMKSIKFDVILMPLKPYNLCKARAKLTH</sequence>
<accession>A0A226D5K3</accession>
<proteinExistence type="predicted"/>
<evidence type="ECO:0000313" key="2">
    <source>
        <dbReference type="Proteomes" id="UP000198287"/>
    </source>
</evidence>
<protein>
    <submittedName>
        <fullName evidence="1">Uncharacterized protein</fullName>
    </submittedName>
</protein>
<dbReference type="EMBL" id="LNIX01000034">
    <property type="protein sequence ID" value="OXA40128.1"/>
    <property type="molecule type" value="Genomic_DNA"/>
</dbReference>
<reference evidence="1 2" key="1">
    <citation type="submission" date="2015-12" db="EMBL/GenBank/DDBJ databases">
        <title>The genome of Folsomia candida.</title>
        <authorList>
            <person name="Faddeeva A."/>
            <person name="Derks M.F."/>
            <person name="Anvar Y."/>
            <person name="Smit S."/>
            <person name="Van Straalen N."/>
            <person name="Roelofs D."/>
        </authorList>
    </citation>
    <scope>NUCLEOTIDE SEQUENCE [LARGE SCALE GENOMIC DNA]</scope>
    <source>
        <strain evidence="1 2">VU population</strain>
        <tissue evidence="1">Whole body</tissue>
    </source>
</reference>
<name>A0A226D5K3_FOLCA</name>
<gene>
    <name evidence="1" type="ORF">Fcan01_24998</name>
</gene>
<comment type="caution">
    <text evidence="1">The sequence shown here is derived from an EMBL/GenBank/DDBJ whole genome shotgun (WGS) entry which is preliminary data.</text>
</comment>
<keyword evidence="2" id="KW-1185">Reference proteome</keyword>
<organism evidence="1 2">
    <name type="scientific">Folsomia candida</name>
    <name type="common">Springtail</name>
    <dbReference type="NCBI Taxonomy" id="158441"/>
    <lineage>
        <taxon>Eukaryota</taxon>
        <taxon>Metazoa</taxon>
        <taxon>Ecdysozoa</taxon>
        <taxon>Arthropoda</taxon>
        <taxon>Hexapoda</taxon>
        <taxon>Collembola</taxon>
        <taxon>Entomobryomorpha</taxon>
        <taxon>Isotomoidea</taxon>
        <taxon>Isotomidae</taxon>
        <taxon>Proisotominae</taxon>
        <taxon>Folsomia</taxon>
    </lineage>
</organism>